<feature type="signal peptide" evidence="1">
    <location>
        <begin position="1"/>
        <end position="33"/>
    </location>
</feature>
<evidence type="ECO:0000313" key="3">
    <source>
        <dbReference type="Proteomes" id="UP000247569"/>
    </source>
</evidence>
<comment type="caution">
    <text evidence="2">The sequence shown here is derived from an EMBL/GenBank/DDBJ whole genome shotgun (WGS) entry which is preliminary data.</text>
</comment>
<reference evidence="2 3" key="1">
    <citation type="submission" date="2018-05" db="EMBL/GenBank/DDBJ databases">
        <title>Genomic Encyclopedia of Type Strains, Phase IV (KMG-IV): sequencing the most valuable type-strain genomes for metagenomic binning, comparative biology and taxonomic classification.</title>
        <authorList>
            <person name="Goeker M."/>
        </authorList>
    </citation>
    <scope>NUCLEOTIDE SEQUENCE [LARGE SCALE GENOMIC DNA]</scope>
    <source>
        <strain evidence="2 3">DSM 44704</strain>
    </source>
</reference>
<accession>A0A318KEZ2</accession>
<dbReference type="AlphaFoldDB" id="A0A318KEZ2"/>
<dbReference type="EMBL" id="QJKF01000001">
    <property type="protein sequence ID" value="PXX71389.1"/>
    <property type="molecule type" value="Genomic_DNA"/>
</dbReference>
<gene>
    <name evidence="2" type="ORF">DFR70_101811</name>
</gene>
<sequence>MVTTRNYRRPVRVGIVCGALGLAMFSATAPALADNALDINNASQSEITIDYRCDAGAGVTALKAMVGGAQADHPSATGTQTSIVCDGTPQSAVVPLGPMSEPAGGEMQVRAALVDSTDTVISGQAKAFTLS</sequence>
<name>A0A318KEZ2_9NOCA</name>
<proteinExistence type="predicted"/>
<keyword evidence="1" id="KW-0732">Signal</keyword>
<evidence type="ECO:0000313" key="2">
    <source>
        <dbReference type="EMBL" id="PXX71389.1"/>
    </source>
</evidence>
<feature type="chain" id="PRO_5016281605" evidence="1">
    <location>
        <begin position="34"/>
        <end position="131"/>
    </location>
</feature>
<evidence type="ECO:0000256" key="1">
    <source>
        <dbReference type="SAM" id="SignalP"/>
    </source>
</evidence>
<dbReference type="OrthoDB" id="4562753at2"/>
<dbReference type="RefSeq" id="WP_146250998.1">
    <property type="nucleotide sequence ID" value="NZ_QJKF01000001.1"/>
</dbReference>
<organism evidence="2 3">
    <name type="scientific">Nocardia tenerifensis</name>
    <dbReference type="NCBI Taxonomy" id="228006"/>
    <lineage>
        <taxon>Bacteria</taxon>
        <taxon>Bacillati</taxon>
        <taxon>Actinomycetota</taxon>
        <taxon>Actinomycetes</taxon>
        <taxon>Mycobacteriales</taxon>
        <taxon>Nocardiaceae</taxon>
        <taxon>Nocardia</taxon>
    </lineage>
</organism>
<keyword evidence="3" id="KW-1185">Reference proteome</keyword>
<dbReference type="Proteomes" id="UP000247569">
    <property type="component" value="Unassembled WGS sequence"/>
</dbReference>
<protein>
    <submittedName>
        <fullName evidence="2">Uncharacterized protein</fullName>
    </submittedName>
</protein>